<dbReference type="GO" id="GO:0004129">
    <property type="term" value="F:cytochrome-c oxidase activity"/>
    <property type="evidence" value="ECO:0007669"/>
    <property type="project" value="UniProtKB-EC"/>
</dbReference>
<dbReference type="AlphaFoldDB" id="A0A7W6E9L7"/>
<name>A0A7W6E9L7_9HYPH</name>
<dbReference type="InterPro" id="IPR008972">
    <property type="entry name" value="Cupredoxin"/>
</dbReference>
<dbReference type="RefSeq" id="WP_312857402.1">
    <property type="nucleotide sequence ID" value="NZ_JACIEK010000001.1"/>
</dbReference>
<accession>A0A7W6E9L7</accession>
<keyword evidence="3" id="KW-0813">Transport</keyword>
<dbReference type="GO" id="GO:0005507">
    <property type="term" value="F:copper ion binding"/>
    <property type="evidence" value="ECO:0007669"/>
    <property type="project" value="InterPro"/>
</dbReference>
<keyword evidence="5 14" id="KW-0812">Transmembrane</keyword>
<evidence type="ECO:0000313" key="17">
    <source>
        <dbReference type="Proteomes" id="UP000542776"/>
    </source>
</evidence>
<dbReference type="PANTHER" id="PTHR22888">
    <property type="entry name" value="CYTOCHROME C OXIDASE, SUBUNIT II"/>
    <property type="match status" value="1"/>
</dbReference>
<sequence length="228" mass="24230">MIVLSCGLSGCAGNLSILDPAGPAAAATATLAIVMFAGAALILALVCVLFALAMWRPGIGEAVPPKRWLVWGGLVFPSVTLTALLVFALGTGERLLPHPGETRTVVEAHPEQWRWRFRYGDGRETLDVLHLPAARAVDVRVVGGDVIHSFWVPRLAGKVDAIPGHVNTIRIQADRPGRYGGVCSEFCGTGHTLMRFEALAHAPEDFEAALSAAAGPPRVAETTQEMPR</sequence>
<evidence type="ECO:0000256" key="1">
    <source>
        <dbReference type="ARBA" id="ARBA00004141"/>
    </source>
</evidence>
<feature type="transmembrane region" description="Helical" evidence="14">
    <location>
        <begin position="36"/>
        <end position="56"/>
    </location>
</feature>
<dbReference type="Gene3D" id="2.60.40.420">
    <property type="entry name" value="Cupredoxins - blue copper proteins"/>
    <property type="match status" value="1"/>
</dbReference>
<evidence type="ECO:0000256" key="3">
    <source>
        <dbReference type="ARBA" id="ARBA00022448"/>
    </source>
</evidence>
<organism evidence="16 17">
    <name type="scientific">Aureimonas pseudogalii</name>
    <dbReference type="NCBI Taxonomy" id="1744844"/>
    <lineage>
        <taxon>Bacteria</taxon>
        <taxon>Pseudomonadati</taxon>
        <taxon>Pseudomonadota</taxon>
        <taxon>Alphaproteobacteria</taxon>
        <taxon>Hyphomicrobiales</taxon>
        <taxon>Aurantimonadaceae</taxon>
        <taxon>Aureimonas</taxon>
    </lineage>
</organism>
<feature type="domain" description="Cytochrome oxidase subunit II copper A binding" evidence="15">
    <location>
        <begin position="101"/>
        <end position="212"/>
    </location>
</feature>
<dbReference type="EMBL" id="JACIEK010000001">
    <property type="protein sequence ID" value="MBB3997296.1"/>
    <property type="molecule type" value="Genomic_DNA"/>
</dbReference>
<evidence type="ECO:0000256" key="11">
    <source>
        <dbReference type="ARBA" id="ARBA00024688"/>
    </source>
</evidence>
<comment type="function">
    <text evidence="11">Subunits I and II form the functional core of the enzyme complex. Electrons originating in cytochrome c are transferred via heme a and Cu(A) to the binuclear center formed by heme a3 and Cu(B).</text>
</comment>
<dbReference type="InterPro" id="IPR045187">
    <property type="entry name" value="CcO_II"/>
</dbReference>
<evidence type="ECO:0000313" key="16">
    <source>
        <dbReference type="EMBL" id="MBB3997296.1"/>
    </source>
</evidence>
<keyword evidence="4" id="KW-0679">Respiratory chain</keyword>
<evidence type="ECO:0000256" key="13">
    <source>
        <dbReference type="ARBA" id="ARBA00047816"/>
    </source>
</evidence>
<keyword evidence="6" id="KW-0479">Metal-binding</keyword>
<evidence type="ECO:0000256" key="14">
    <source>
        <dbReference type="SAM" id="Phobius"/>
    </source>
</evidence>
<evidence type="ECO:0000256" key="7">
    <source>
        <dbReference type="ARBA" id="ARBA00022982"/>
    </source>
</evidence>
<dbReference type="SUPFAM" id="SSF49503">
    <property type="entry name" value="Cupredoxins"/>
    <property type="match status" value="1"/>
</dbReference>
<dbReference type="InterPro" id="IPR001505">
    <property type="entry name" value="Copper_CuA"/>
</dbReference>
<proteinExistence type="inferred from homology"/>
<keyword evidence="8 14" id="KW-1133">Transmembrane helix</keyword>
<keyword evidence="9" id="KW-0186">Copper</keyword>
<evidence type="ECO:0000256" key="4">
    <source>
        <dbReference type="ARBA" id="ARBA00022660"/>
    </source>
</evidence>
<comment type="catalytic activity">
    <reaction evidence="13">
        <text>4 Fe(II)-[cytochrome c] + O2 + 8 H(+)(in) = 4 Fe(III)-[cytochrome c] + 2 H2O + 4 H(+)(out)</text>
        <dbReference type="Rhea" id="RHEA:11436"/>
        <dbReference type="Rhea" id="RHEA-COMP:10350"/>
        <dbReference type="Rhea" id="RHEA-COMP:14399"/>
        <dbReference type="ChEBI" id="CHEBI:15377"/>
        <dbReference type="ChEBI" id="CHEBI:15378"/>
        <dbReference type="ChEBI" id="CHEBI:15379"/>
        <dbReference type="ChEBI" id="CHEBI:29033"/>
        <dbReference type="ChEBI" id="CHEBI:29034"/>
        <dbReference type="EC" id="7.1.1.9"/>
    </reaction>
</comment>
<evidence type="ECO:0000256" key="9">
    <source>
        <dbReference type="ARBA" id="ARBA00023008"/>
    </source>
</evidence>
<evidence type="ECO:0000256" key="2">
    <source>
        <dbReference type="ARBA" id="ARBA00007866"/>
    </source>
</evidence>
<protein>
    <recommendedName>
        <fullName evidence="12">Cytochrome aa3 subunit 2</fullName>
    </recommendedName>
</protein>
<keyword evidence="17" id="KW-1185">Reference proteome</keyword>
<dbReference type="GO" id="GO:0016491">
    <property type="term" value="F:oxidoreductase activity"/>
    <property type="evidence" value="ECO:0007669"/>
    <property type="project" value="InterPro"/>
</dbReference>
<feature type="transmembrane region" description="Helical" evidence="14">
    <location>
        <begin position="68"/>
        <end position="89"/>
    </location>
</feature>
<evidence type="ECO:0000256" key="8">
    <source>
        <dbReference type="ARBA" id="ARBA00022989"/>
    </source>
</evidence>
<reference evidence="16 17" key="1">
    <citation type="submission" date="2020-08" db="EMBL/GenBank/DDBJ databases">
        <title>Genomic Encyclopedia of Type Strains, Phase IV (KMG-IV): sequencing the most valuable type-strain genomes for metagenomic binning, comparative biology and taxonomic classification.</title>
        <authorList>
            <person name="Goeker M."/>
        </authorList>
    </citation>
    <scope>NUCLEOTIDE SEQUENCE [LARGE SCALE GENOMIC DNA]</scope>
    <source>
        <strain evidence="16 17">DSM 102238</strain>
    </source>
</reference>
<dbReference type="InterPro" id="IPR014222">
    <property type="entry name" value="Cyt_c_oxidase_su2"/>
</dbReference>
<keyword evidence="10 14" id="KW-0472">Membrane</keyword>
<dbReference type="Proteomes" id="UP000542776">
    <property type="component" value="Unassembled WGS sequence"/>
</dbReference>
<dbReference type="Pfam" id="PF00116">
    <property type="entry name" value="COX2"/>
    <property type="match status" value="1"/>
</dbReference>
<keyword evidence="7" id="KW-0249">Electron transport</keyword>
<dbReference type="GO" id="GO:0016020">
    <property type="term" value="C:membrane"/>
    <property type="evidence" value="ECO:0007669"/>
    <property type="project" value="UniProtKB-SubCell"/>
</dbReference>
<evidence type="ECO:0000256" key="12">
    <source>
        <dbReference type="ARBA" id="ARBA00031399"/>
    </source>
</evidence>
<dbReference type="InterPro" id="IPR002429">
    <property type="entry name" value="CcO_II-like_C"/>
</dbReference>
<evidence type="ECO:0000259" key="15">
    <source>
        <dbReference type="PROSITE" id="PS50857"/>
    </source>
</evidence>
<gene>
    <name evidence="16" type="ORF">GGR04_001117</name>
</gene>
<evidence type="ECO:0000256" key="10">
    <source>
        <dbReference type="ARBA" id="ARBA00023136"/>
    </source>
</evidence>
<comment type="caution">
    <text evidence="16">The sequence shown here is derived from an EMBL/GenBank/DDBJ whole genome shotgun (WGS) entry which is preliminary data.</text>
</comment>
<dbReference type="NCBIfam" id="TIGR02866">
    <property type="entry name" value="CoxB"/>
    <property type="match status" value="1"/>
</dbReference>
<comment type="similarity">
    <text evidence="2">Belongs to the cytochrome c oxidase subunit 2 family.</text>
</comment>
<dbReference type="PANTHER" id="PTHR22888:SF9">
    <property type="entry name" value="CYTOCHROME C OXIDASE SUBUNIT 2"/>
    <property type="match status" value="1"/>
</dbReference>
<dbReference type="GO" id="GO:0042773">
    <property type="term" value="P:ATP synthesis coupled electron transport"/>
    <property type="evidence" value="ECO:0007669"/>
    <property type="project" value="TreeGrafter"/>
</dbReference>
<dbReference type="PROSITE" id="PS50857">
    <property type="entry name" value="COX2_CUA"/>
    <property type="match status" value="1"/>
</dbReference>
<evidence type="ECO:0000256" key="6">
    <source>
        <dbReference type="ARBA" id="ARBA00022723"/>
    </source>
</evidence>
<dbReference type="PROSITE" id="PS00078">
    <property type="entry name" value="COX2"/>
    <property type="match status" value="1"/>
</dbReference>
<comment type="subcellular location">
    <subcellularLocation>
        <location evidence="1">Membrane</location>
        <topology evidence="1">Multi-pass membrane protein</topology>
    </subcellularLocation>
</comment>
<evidence type="ECO:0000256" key="5">
    <source>
        <dbReference type="ARBA" id="ARBA00022692"/>
    </source>
</evidence>